<feature type="chain" id="PRO_5016352040" evidence="2">
    <location>
        <begin position="21"/>
        <end position="198"/>
    </location>
</feature>
<dbReference type="EMBL" id="QLII01000001">
    <property type="protein sequence ID" value="RAI78076.1"/>
    <property type="molecule type" value="Genomic_DNA"/>
</dbReference>
<dbReference type="AlphaFoldDB" id="A0A327NVQ4"/>
<evidence type="ECO:0000313" key="3">
    <source>
        <dbReference type="EMBL" id="RAI78076.1"/>
    </source>
</evidence>
<proteinExistence type="predicted"/>
<dbReference type="OrthoDB" id="959491at2"/>
<reference evidence="3 4" key="1">
    <citation type="submission" date="2018-06" db="EMBL/GenBank/DDBJ databases">
        <title>Spirosoma sp. HMF3257 Genome sequencing and assembly.</title>
        <authorList>
            <person name="Kang H."/>
            <person name="Cha I."/>
            <person name="Kim H."/>
            <person name="Kang J."/>
            <person name="Joh K."/>
        </authorList>
    </citation>
    <scope>NUCLEOTIDE SEQUENCE [LARGE SCALE GENOMIC DNA]</scope>
    <source>
        <strain evidence="3 4">HMF3257</strain>
    </source>
</reference>
<name>A0A327NVQ4_9BACT</name>
<feature type="transmembrane region" description="Helical" evidence="1">
    <location>
        <begin position="161"/>
        <end position="194"/>
    </location>
</feature>
<sequence length="198" mass="21374">MFSKLLVAALMSSVIFSSCSRPVAYFQPTAHEQFKSAPAIVATTPVDVSQPVSAETVSTPLPVSTAQQIDAPQQISQARVAINQLETYVRNDSKLASSKKLAKRMNRINELLSAPVNQSLKASNTQKTTFAQKLMLKQIDKKIKNNLYPERAMAKSILTIGAIIGIIGLILLLLNVAAPLGIIALIVGLVLILVDLLR</sequence>
<evidence type="ECO:0000256" key="1">
    <source>
        <dbReference type="SAM" id="Phobius"/>
    </source>
</evidence>
<keyword evidence="2" id="KW-0732">Signal</keyword>
<keyword evidence="4" id="KW-1185">Reference proteome</keyword>
<organism evidence="3 4">
    <name type="scientific">Spirosoma telluris</name>
    <dbReference type="NCBI Taxonomy" id="2183553"/>
    <lineage>
        <taxon>Bacteria</taxon>
        <taxon>Pseudomonadati</taxon>
        <taxon>Bacteroidota</taxon>
        <taxon>Cytophagia</taxon>
        <taxon>Cytophagales</taxon>
        <taxon>Cytophagaceae</taxon>
        <taxon>Spirosoma</taxon>
    </lineage>
</organism>
<evidence type="ECO:0000313" key="4">
    <source>
        <dbReference type="Proteomes" id="UP000249016"/>
    </source>
</evidence>
<keyword evidence="1" id="KW-0472">Membrane</keyword>
<dbReference type="Proteomes" id="UP000249016">
    <property type="component" value="Unassembled WGS sequence"/>
</dbReference>
<keyword evidence="1" id="KW-0812">Transmembrane</keyword>
<feature type="signal peptide" evidence="2">
    <location>
        <begin position="1"/>
        <end position="20"/>
    </location>
</feature>
<dbReference type="PROSITE" id="PS51257">
    <property type="entry name" value="PROKAR_LIPOPROTEIN"/>
    <property type="match status" value="1"/>
</dbReference>
<keyword evidence="1" id="KW-1133">Transmembrane helix</keyword>
<protein>
    <submittedName>
        <fullName evidence="3">Uncharacterized protein</fullName>
    </submittedName>
</protein>
<gene>
    <name evidence="3" type="ORF">HMF3257_35455</name>
</gene>
<accession>A0A327NVQ4</accession>
<evidence type="ECO:0000256" key="2">
    <source>
        <dbReference type="SAM" id="SignalP"/>
    </source>
</evidence>
<comment type="caution">
    <text evidence="3">The sequence shown here is derived from an EMBL/GenBank/DDBJ whole genome shotgun (WGS) entry which is preliminary data.</text>
</comment>